<gene>
    <name evidence="2" type="ORF">GRI36_01125</name>
</gene>
<accession>A0A6I4SIL9</accession>
<reference evidence="2 3" key="1">
    <citation type="submission" date="2019-12" db="EMBL/GenBank/DDBJ databases">
        <title>Genomic-based taxomic classification of the family Erythrobacteraceae.</title>
        <authorList>
            <person name="Xu L."/>
        </authorList>
    </citation>
    <scope>NUCLEOTIDE SEQUENCE [LARGE SCALE GENOMIC DNA]</scope>
    <source>
        <strain evidence="2 3">JCM 17802</strain>
    </source>
</reference>
<dbReference type="OrthoDB" id="7392129at2"/>
<dbReference type="AlphaFoldDB" id="A0A6I4SIL9"/>
<dbReference type="Proteomes" id="UP000468943">
    <property type="component" value="Unassembled WGS sequence"/>
</dbReference>
<feature type="region of interest" description="Disordered" evidence="1">
    <location>
        <begin position="82"/>
        <end position="104"/>
    </location>
</feature>
<evidence type="ECO:0000313" key="2">
    <source>
        <dbReference type="EMBL" id="MXO55473.1"/>
    </source>
</evidence>
<dbReference type="EMBL" id="WTYS01000001">
    <property type="protein sequence ID" value="MXO55473.1"/>
    <property type="molecule type" value="Genomic_DNA"/>
</dbReference>
<organism evidence="2 3">
    <name type="scientific">Pontixanthobacter gangjinensis</name>
    <dbReference type="NCBI Taxonomy" id="1028742"/>
    <lineage>
        <taxon>Bacteria</taxon>
        <taxon>Pseudomonadati</taxon>
        <taxon>Pseudomonadota</taxon>
        <taxon>Alphaproteobacteria</taxon>
        <taxon>Sphingomonadales</taxon>
        <taxon>Erythrobacteraceae</taxon>
        <taxon>Pontixanthobacter</taxon>
    </lineage>
</organism>
<comment type="caution">
    <text evidence="2">The sequence shown here is derived from an EMBL/GenBank/DDBJ whole genome shotgun (WGS) entry which is preliminary data.</text>
</comment>
<evidence type="ECO:0000256" key="1">
    <source>
        <dbReference type="SAM" id="MobiDB-lite"/>
    </source>
</evidence>
<keyword evidence="3" id="KW-1185">Reference proteome</keyword>
<proteinExistence type="predicted"/>
<evidence type="ECO:0000313" key="3">
    <source>
        <dbReference type="Proteomes" id="UP000468943"/>
    </source>
</evidence>
<name>A0A6I4SIL9_9SPHN</name>
<feature type="compositionally biased region" description="Acidic residues" evidence="1">
    <location>
        <begin position="92"/>
        <end position="104"/>
    </location>
</feature>
<dbReference type="RefSeq" id="WP_160596793.1">
    <property type="nucleotide sequence ID" value="NZ_WTYS01000001.1"/>
</dbReference>
<protein>
    <submittedName>
        <fullName evidence="2">Uncharacterized protein</fullName>
    </submittedName>
</protein>
<sequence>MYTLLFRNRLAALGFVLLMIISAISLVGTEDQEGVITKTANEIEAQKAEFESAVEAVGPPKTLNGQGSEEETPIEFLDDEELIDSAEGFDPTPDDEFNPESLAEQEEVVIVLENEQRPETE</sequence>